<reference evidence="2 3" key="1">
    <citation type="journal article" date="2012" name="J. Bacteriol.">
        <title>Genome sequence of the model hyperthermophilic archaeon Thermococcus litoralis NS-C.</title>
        <authorList>
            <person name="Gardner A.F."/>
            <person name="Kumar S."/>
            <person name="Perler F.B."/>
        </authorList>
    </citation>
    <scope>NUCLEOTIDE SEQUENCE [LARGE SCALE GENOMIC DNA]</scope>
    <source>
        <strain evidence="3">ATCC 51850 / DSM 5473 / JCM 8560 / NS-C</strain>
    </source>
</reference>
<dbReference type="Gene3D" id="1.10.1760.20">
    <property type="match status" value="1"/>
</dbReference>
<organism evidence="2 3">
    <name type="scientific">Thermococcus litoralis (strain ATCC 51850 / DSM 5473 / JCM 8560 / NS-C)</name>
    <dbReference type="NCBI Taxonomy" id="523849"/>
    <lineage>
        <taxon>Archaea</taxon>
        <taxon>Methanobacteriati</taxon>
        <taxon>Methanobacteriota</taxon>
        <taxon>Thermococci</taxon>
        <taxon>Thermococcales</taxon>
        <taxon>Thermococcaceae</taxon>
        <taxon>Thermococcus</taxon>
    </lineage>
</organism>
<feature type="transmembrane region" description="Helical" evidence="1">
    <location>
        <begin position="50"/>
        <end position="71"/>
    </location>
</feature>
<dbReference type="STRING" id="523849.OCC_03958"/>
<protein>
    <recommendedName>
        <fullName evidence="4">ECF transporter S component</fullName>
    </recommendedName>
</protein>
<sequence>MEKGSESKKKPLLTSRQMGLIAAFGGAAFAFRALGIAIPLVPPLVMDPGALMPCLAGMAGGPLVGAIVGIARGIPSGLPAVDLWAQPIKGIYWAYVWKYIILRVKDTKKRWLFFAFMTWFLQFFVEAPMFIAANAFIYKIYPFYPTWPFTLGWYSGIVYPLFQFAVFAAMVKAFPGLFGWDTGKAPW</sequence>
<keyword evidence="3" id="KW-1185">Reference proteome</keyword>
<evidence type="ECO:0008006" key="4">
    <source>
        <dbReference type="Google" id="ProtNLM"/>
    </source>
</evidence>
<dbReference type="EMBL" id="CP006670">
    <property type="protein sequence ID" value="EHR78176.1"/>
    <property type="molecule type" value="Genomic_DNA"/>
</dbReference>
<keyword evidence="1" id="KW-1133">Transmembrane helix</keyword>
<dbReference type="KEGG" id="tlt:OCC_03958"/>
<evidence type="ECO:0000256" key="1">
    <source>
        <dbReference type="SAM" id="Phobius"/>
    </source>
</evidence>
<proteinExistence type="predicted"/>
<evidence type="ECO:0000313" key="2">
    <source>
        <dbReference type="EMBL" id="EHR78176.1"/>
    </source>
</evidence>
<dbReference type="AlphaFoldDB" id="H3ZQE9"/>
<accession>H3ZQE9</accession>
<dbReference type="Proteomes" id="UP000015502">
    <property type="component" value="Chromosome"/>
</dbReference>
<feature type="transmembrane region" description="Helical" evidence="1">
    <location>
        <begin position="20"/>
        <end position="38"/>
    </location>
</feature>
<dbReference type="HOGENOM" id="CLU_1444741_0_0_2"/>
<name>H3ZQE9_THELN</name>
<keyword evidence="1" id="KW-0812">Transmembrane</keyword>
<evidence type="ECO:0000313" key="3">
    <source>
        <dbReference type="Proteomes" id="UP000015502"/>
    </source>
</evidence>
<keyword evidence="1" id="KW-0472">Membrane</keyword>
<feature type="transmembrane region" description="Helical" evidence="1">
    <location>
        <begin position="157"/>
        <end position="180"/>
    </location>
</feature>
<dbReference type="PaxDb" id="523849-OCC_03958"/>
<feature type="transmembrane region" description="Helical" evidence="1">
    <location>
        <begin position="111"/>
        <end position="137"/>
    </location>
</feature>
<gene>
    <name evidence="2" type="ORF">OCC_03958</name>
</gene>